<dbReference type="Proteomes" id="UP000011083">
    <property type="component" value="Unassembled WGS sequence"/>
</dbReference>
<keyword evidence="3" id="KW-1185">Reference proteome</keyword>
<reference evidence="2 3" key="1">
    <citation type="journal article" date="2013" name="Genome Biol.">
        <title>Genome of Acanthamoeba castellanii highlights extensive lateral gene transfer and early evolution of tyrosine kinase signaling.</title>
        <authorList>
            <person name="Clarke M."/>
            <person name="Lohan A.J."/>
            <person name="Liu B."/>
            <person name="Lagkouvardos I."/>
            <person name="Roy S."/>
            <person name="Zafar N."/>
            <person name="Bertelli C."/>
            <person name="Schilde C."/>
            <person name="Kianianmomeni A."/>
            <person name="Burglin T.R."/>
            <person name="Frech C."/>
            <person name="Turcotte B."/>
            <person name="Kopec K.O."/>
            <person name="Synnott J.M."/>
            <person name="Choo C."/>
            <person name="Paponov I."/>
            <person name="Finkler A."/>
            <person name="Soon Heng Tan C."/>
            <person name="Hutchins A.P."/>
            <person name="Weinmeier T."/>
            <person name="Rattei T."/>
            <person name="Chu J.S."/>
            <person name="Gimenez G."/>
            <person name="Irimia M."/>
            <person name="Rigden D.J."/>
            <person name="Fitzpatrick D.A."/>
            <person name="Lorenzo-Morales J."/>
            <person name="Bateman A."/>
            <person name="Chiu C.H."/>
            <person name="Tang P."/>
            <person name="Hegemann P."/>
            <person name="Fromm H."/>
            <person name="Raoult D."/>
            <person name="Greub G."/>
            <person name="Miranda-Saavedra D."/>
            <person name="Chen N."/>
            <person name="Nash P."/>
            <person name="Ginger M.L."/>
            <person name="Horn M."/>
            <person name="Schaap P."/>
            <person name="Caler L."/>
            <person name="Loftus B."/>
        </authorList>
    </citation>
    <scope>NUCLEOTIDE SEQUENCE [LARGE SCALE GENOMIC DNA]</scope>
    <source>
        <strain evidence="2 3">Neff</strain>
    </source>
</reference>
<evidence type="ECO:0000313" key="2">
    <source>
        <dbReference type="EMBL" id="ELR16402.1"/>
    </source>
</evidence>
<dbReference type="InterPro" id="IPR038336">
    <property type="entry name" value="NET_sf"/>
</dbReference>
<name>L8GTX9_ACACF</name>
<dbReference type="InterPro" id="IPR027353">
    <property type="entry name" value="NET_dom"/>
</dbReference>
<evidence type="ECO:0000259" key="1">
    <source>
        <dbReference type="PROSITE" id="PS51525"/>
    </source>
</evidence>
<dbReference type="PROSITE" id="PS51525">
    <property type="entry name" value="NET"/>
    <property type="match status" value="1"/>
</dbReference>
<dbReference type="KEGG" id="acan:ACA1_352450"/>
<dbReference type="RefSeq" id="XP_004338415.1">
    <property type="nucleotide sequence ID" value="XM_004338367.1"/>
</dbReference>
<gene>
    <name evidence="2" type="ORF">ACA1_352450</name>
</gene>
<dbReference type="Pfam" id="PF17035">
    <property type="entry name" value="BET"/>
    <property type="match status" value="1"/>
</dbReference>
<dbReference type="EMBL" id="KB007999">
    <property type="protein sequence ID" value="ELR16402.1"/>
    <property type="molecule type" value="Genomic_DNA"/>
</dbReference>
<dbReference type="GeneID" id="14917090"/>
<dbReference type="Gene3D" id="1.20.1270.220">
    <property type="match status" value="1"/>
</dbReference>
<organism evidence="2 3">
    <name type="scientific">Acanthamoeba castellanii (strain ATCC 30010 / Neff)</name>
    <dbReference type="NCBI Taxonomy" id="1257118"/>
    <lineage>
        <taxon>Eukaryota</taxon>
        <taxon>Amoebozoa</taxon>
        <taxon>Discosea</taxon>
        <taxon>Longamoebia</taxon>
        <taxon>Centramoebida</taxon>
        <taxon>Acanthamoebidae</taxon>
        <taxon>Acanthamoeba</taxon>
    </lineage>
</organism>
<dbReference type="VEuPathDB" id="AmoebaDB:ACA1_352450"/>
<sequence length="67" mass="7501">MRLAEAIHTLPPHRLAEIVSIVARSVEPREEIEIDIDLLSQDVLLEIKRVVDDEKISTEPASRGATD</sequence>
<protein>
    <recommendedName>
        <fullName evidence="1">NET domain-containing protein</fullName>
    </recommendedName>
</protein>
<feature type="domain" description="NET" evidence="1">
    <location>
        <begin position="1"/>
        <end position="62"/>
    </location>
</feature>
<proteinExistence type="predicted"/>
<dbReference type="AlphaFoldDB" id="L8GTX9"/>
<evidence type="ECO:0000313" key="3">
    <source>
        <dbReference type="Proteomes" id="UP000011083"/>
    </source>
</evidence>
<accession>L8GTX9</accession>